<evidence type="ECO:0000313" key="4">
    <source>
        <dbReference type="EMBL" id="KAF3224556.1"/>
    </source>
</evidence>
<protein>
    <recommendedName>
        <fullName evidence="8">Fucose-specific lectin</fullName>
    </recommendedName>
</protein>
<dbReference type="Proteomes" id="UP000479691">
    <property type="component" value="Unassembled WGS sequence"/>
</dbReference>
<gene>
    <name evidence="2" type="ORF">TWF106_002029</name>
    <name evidence="4" type="ORF">TWF191_006023</name>
    <name evidence="3" type="ORF">TWF679_010977</name>
    <name evidence="1" type="ORF">TWF788_001446</name>
</gene>
<evidence type="ECO:0000313" key="5">
    <source>
        <dbReference type="Proteomes" id="UP000472727"/>
    </source>
</evidence>
<reference evidence="5 6" key="1">
    <citation type="submission" date="2019-06" db="EMBL/GenBank/DDBJ databases">
        <authorList>
            <person name="Palmer J.M."/>
        </authorList>
    </citation>
    <scope>NUCLEOTIDE SEQUENCE [LARGE SCALE GENOMIC DNA]</scope>
    <source>
        <strain evidence="2 5">TWF106</strain>
        <strain evidence="4 7">TWF191</strain>
        <strain evidence="3">TWF679</strain>
        <strain evidence="1 6">TWF788</strain>
    </source>
</reference>
<accession>A0A6G1M7L1</accession>
<proteinExistence type="predicted"/>
<evidence type="ECO:0000313" key="3">
    <source>
        <dbReference type="EMBL" id="KAF3219509.1"/>
    </source>
</evidence>
<dbReference type="Proteomes" id="UP000614610">
    <property type="component" value="Unassembled WGS sequence"/>
</dbReference>
<dbReference type="EMBL" id="WIWT01000009">
    <property type="protein sequence ID" value="KAF3219509.1"/>
    <property type="molecule type" value="Genomic_DNA"/>
</dbReference>
<dbReference type="EMBL" id="WIWS01000137">
    <property type="protein sequence ID" value="KAF3203211.1"/>
    <property type="molecule type" value="Genomic_DNA"/>
</dbReference>
<evidence type="ECO:0000313" key="1">
    <source>
        <dbReference type="EMBL" id="KAF3187982.1"/>
    </source>
</evidence>
<evidence type="ECO:0008006" key="8">
    <source>
        <dbReference type="Google" id="ProtNLM"/>
    </source>
</evidence>
<organism evidence="2 5">
    <name type="scientific">Orbilia oligospora</name>
    <name type="common">Nematode-trapping fungus</name>
    <name type="synonym">Arthrobotrys oligospora</name>
    <dbReference type="NCBI Taxonomy" id="2813651"/>
    <lineage>
        <taxon>Eukaryota</taxon>
        <taxon>Fungi</taxon>
        <taxon>Dikarya</taxon>
        <taxon>Ascomycota</taxon>
        <taxon>Pezizomycotina</taxon>
        <taxon>Orbiliomycetes</taxon>
        <taxon>Orbiliales</taxon>
        <taxon>Orbiliaceae</taxon>
        <taxon>Orbilia</taxon>
    </lineage>
</organism>
<dbReference type="AlphaFoldDB" id="A0A6G1M7L1"/>
<evidence type="ECO:0000313" key="2">
    <source>
        <dbReference type="EMBL" id="KAF3203211.1"/>
    </source>
</evidence>
<evidence type="ECO:0000313" key="7">
    <source>
        <dbReference type="Proteomes" id="UP000483672"/>
    </source>
</evidence>
<comment type="caution">
    <text evidence="2">The sequence shown here is derived from an EMBL/GenBank/DDBJ whole genome shotgun (WGS) entry which is preliminary data.</text>
</comment>
<name>A0A6G1M7L1_ORBOL</name>
<dbReference type="Proteomes" id="UP000483672">
    <property type="component" value="Unassembled WGS sequence"/>
</dbReference>
<sequence>MSQCAAILNPGLTGQVLLYYLTENEQIALEHRPIDGAQYARYTDNGTLPGHVVTPGSLCVALRQGVPYVYGFTKPKDEQTVAAGSAAGGSGGEKPPAAKTSIISKVSPLYNPVTVSSSTPTSKTTSTLPGLAACSDGELIDYVYFLNVHTDEEGNTVKKIFQATITAGSDDPNVGALEKCPLVYSQSKLTAVTLLKGMGRLVFFQDLGTTSKKEIHYINAGLDGEPHNVPGTDTADHGTSIAVTYIGNSAGHTLFLYWLSKTNDLMRSIGTYEAVSKTWAWKPSENMTGAGPVEQKGAIAAVCDGNHNHVFYKKSGGKEFSSFKDDLANVKI</sequence>
<evidence type="ECO:0000313" key="6">
    <source>
        <dbReference type="Proteomes" id="UP000479691"/>
    </source>
</evidence>
<dbReference type="SUPFAM" id="SSF89372">
    <property type="entry name" value="Fucose-specific lectin"/>
    <property type="match status" value="1"/>
</dbReference>
<dbReference type="Gene3D" id="2.120.10.70">
    <property type="entry name" value="Fucose-specific lectin"/>
    <property type="match status" value="1"/>
</dbReference>
<dbReference type="EMBL" id="WIPF01000032">
    <property type="protein sequence ID" value="KAF3224556.1"/>
    <property type="molecule type" value="Genomic_DNA"/>
</dbReference>
<dbReference type="Proteomes" id="UP000472727">
    <property type="component" value="Unassembled WGS sequence"/>
</dbReference>
<dbReference type="EMBL" id="JAABOE010000012">
    <property type="protein sequence ID" value="KAF3187982.1"/>
    <property type="molecule type" value="Genomic_DNA"/>
</dbReference>